<dbReference type="Proteomes" id="UP000704712">
    <property type="component" value="Unassembled WGS sequence"/>
</dbReference>
<evidence type="ECO:0000313" key="2">
    <source>
        <dbReference type="EMBL" id="KAF4135726.1"/>
    </source>
</evidence>
<reference evidence="2" key="1">
    <citation type="submission" date="2020-03" db="EMBL/GenBank/DDBJ databases">
        <title>Hybrid Assembly of Korean Phytophthora infestans isolates.</title>
        <authorList>
            <person name="Prokchorchik M."/>
            <person name="Lee Y."/>
            <person name="Seo J."/>
            <person name="Cho J.-H."/>
            <person name="Park Y.-E."/>
            <person name="Jang D.-C."/>
            <person name="Im J.-S."/>
            <person name="Choi J.-G."/>
            <person name="Park H.-J."/>
            <person name="Lee G.-B."/>
            <person name="Lee Y.-G."/>
            <person name="Hong S.-Y."/>
            <person name="Cho K."/>
            <person name="Sohn K.H."/>
        </authorList>
    </citation>
    <scope>NUCLEOTIDE SEQUENCE</scope>
    <source>
        <strain evidence="2">KR_2_A2</strain>
    </source>
</reference>
<sequence>MDLRSNVSPGSARGPPPAGAASADGARCGGRTRVSPHSARVSPYPERTRTPTETTPFHPGLIRRRTPPDREALPATTTRTYSTPGPVSSAAQRASLLGAARSPGESAQARPSPAPGTARQPRTPRSTRRRTSPRAASPVGQPEQQIPASPADATSTQYQLVVQPKLQLISPELVTSRKLTKET</sequence>
<evidence type="ECO:0000313" key="3">
    <source>
        <dbReference type="Proteomes" id="UP000704712"/>
    </source>
</evidence>
<organism evidence="2 3">
    <name type="scientific">Phytophthora infestans</name>
    <name type="common">Potato late blight agent</name>
    <name type="synonym">Botrytis infestans</name>
    <dbReference type="NCBI Taxonomy" id="4787"/>
    <lineage>
        <taxon>Eukaryota</taxon>
        <taxon>Sar</taxon>
        <taxon>Stramenopiles</taxon>
        <taxon>Oomycota</taxon>
        <taxon>Peronosporomycetes</taxon>
        <taxon>Peronosporales</taxon>
        <taxon>Peronosporaceae</taxon>
        <taxon>Phytophthora</taxon>
    </lineage>
</organism>
<evidence type="ECO:0000256" key="1">
    <source>
        <dbReference type="SAM" id="MobiDB-lite"/>
    </source>
</evidence>
<name>A0A8S9U483_PHYIN</name>
<proteinExistence type="predicted"/>
<comment type="caution">
    <text evidence="2">The sequence shown here is derived from an EMBL/GenBank/DDBJ whole genome shotgun (WGS) entry which is preliminary data.</text>
</comment>
<protein>
    <submittedName>
        <fullName evidence="2">Uncharacterized protein</fullName>
    </submittedName>
</protein>
<feature type="compositionally biased region" description="Low complexity" evidence="1">
    <location>
        <begin position="8"/>
        <end position="31"/>
    </location>
</feature>
<gene>
    <name evidence="2" type="ORF">GN958_ATG15092</name>
</gene>
<dbReference type="EMBL" id="JAACNO010002064">
    <property type="protein sequence ID" value="KAF4135726.1"/>
    <property type="molecule type" value="Genomic_DNA"/>
</dbReference>
<accession>A0A8S9U483</accession>
<feature type="compositionally biased region" description="Polar residues" evidence="1">
    <location>
        <begin position="75"/>
        <end position="92"/>
    </location>
</feature>
<dbReference type="AlphaFoldDB" id="A0A8S9U483"/>
<feature type="region of interest" description="Disordered" evidence="1">
    <location>
        <begin position="1"/>
        <end position="155"/>
    </location>
</feature>
<feature type="compositionally biased region" description="Polar residues" evidence="1">
    <location>
        <begin position="142"/>
        <end position="155"/>
    </location>
</feature>